<keyword evidence="5" id="KW-1139">Helical capsid protein</keyword>
<evidence type="ECO:0000256" key="14">
    <source>
        <dbReference type="ARBA" id="ARBA00050000"/>
    </source>
</evidence>
<evidence type="ECO:0000256" key="6">
    <source>
        <dbReference type="ARBA" id="ARBA00022561"/>
    </source>
</evidence>
<keyword evidence="9 17" id="KW-0543">Viral nucleoprotein</keyword>
<evidence type="ECO:0000256" key="12">
    <source>
        <dbReference type="ARBA" id="ARBA00033344"/>
    </source>
</evidence>
<evidence type="ECO:0000256" key="9">
    <source>
        <dbReference type="ARBA" id="ARBA00023086"/>
    </source>
</evidence>
<organism evidence="17">
    <name type="scientific">Jinghong bat virus</name>
    <dbReference type="NCBI Taxonomy" id="2847811"/>
    <lineage>
        <taxon>Viruses</taxon>
        <taxon>Riboviria</taxon>
        <taxon>Orthornavirae</taxon>
        <taxon>Negarnaviricota</taxon>
        <taxon>Haploviricotina</taxon>
        <taxon>Monjiviricetes</taxon>
        <taxon>Mononegavirales</taxon>
        <taxon>Rhabdoviridae</taxon>
        <taxon>Alpharhabdovirinae</taxon>
        <taxon>Vesiculovirus</taxon>
        <taxon>Vesiculovirus rhinolophus</taxon>
    </lineage>
</organism>
<keyword evidence="8" id="KW-0694">RNA-binding</keyword>
<comment type="function">
    <text evidence="13">Encapsidates the genome in a ratio of one N per nine ribonucleotides, protecting it from nucleases. The encapsidated genomic RNA is termed the NC and serves as template for transcription and replication. The nucleocapsid is bullet-shaped with the tip containing 8 turns of a conical spiral before reaching the helical cylindrical trunk. Nucleocapsid assembly is concomitant with replication, therefore viral replication depends on the intracellular concentration of free N, termed N(0). All replicative products are resistant to nucleases.</text>
</comment>
<keyword evidence="7" id="KW-0946">Virion</keyword>
<gene>
    <name evidence="17" type="primary">N</name>
</gene>
<reference evidence="17" key="1">
    <citation type="submission" date="2017-06" db="EMBL/GenBank/DDBJ databases">
        <title>Characterization of novel rhabdoviruses in bats, China.</title>
        <authorList>
            <person name="Xu L."/>
            <person name="Li X."/>
            <person name="He B."/>
            <person name="Tu C."/>
        </authorList>
    </citation>
    <scope>NUCLEOTIDE SEQUENCE</scope>
    <source>
        <strain evidence="17">IH17</strain>
    </source>
</reference>
<dbReference type="GO" id="GO:1990904">
    <property type="term" value="C:ribonucleoprotein complex"/>
    <property type="evidence" value="ECO:0007669"/>
    <property type="project" value="UniProtKB-KW"/>
</dbReference>
<dbReference type="EMBL" id="MF279192">
    <property type="protein sequence ID" value="ASZ85159.1"/>
    <property type="molecule type" value="Viral_cRNA"/>
</dbReference>
<evidence type="ECO:0000313" key="18">
    <source>
        <dbReference type="Proteomes" id="UP000681437"/>
    </source>
</evidence>
<dbReference type="InterPro" id="IPR035961">
    <property type="entry name" value="Rhabdovirus_nucleoprotein-like"/>
</dbReference>
<evidence type="ECO:0000256" key="7">
    <source>
        <dbReference type="ARBA" id="ARBA00022844"/>
    </source>
</evidence>
<dbReference type="InterPro" id="IPR000448">
    <property type="entry name" value="Rhabdo_ncapsid"/>
</dbReference>
<dbReference type="Gene3D" id="1.10.3570.10">
    <property type="entry name" value="Rhabdovirus nucleocapsid protein like domain"/>
    <property type="match status" value="1"/>
</dbReference>
<evidence type="ECO:0000256" key="13">
    <source>
        <dbReference type="ARBA" id="ARBA00049977"/>
    </source>
</evidence>
<feature type="region of interest" description="Disordered" evidence="15">
    <location>
        <begin position="1"/>
        <end position="22"/>
    </location>
</feature>
<dbReference type="Proteomes" id="UP000681437">
    <property type="component" value="Segment"/>
</dbReference>
<evidence type="ECO:0000256" key="4">
    <source>
        <dbReference type="ARBA" id="ARBA00014389"/>
    </source>
</evidence>
<dbReference type="GO" id="GO:0030430">
    <property type="term" value="C:host cell cytoplasm"/>
    <property type="evidence" value="ECO:0007669"/>
    <property type="project" value="UniProtKB-SubCell"/>
</dbReference>
<evidence type="ECO:0000313" key="17">
    <source>
        <dbReference type="EMBL" id="ASZ85159.1"/>
    </source>
</evidence>
<evidence type="ECO:0000256" key="11">
    <source>
        <dbReference type="ARBA" id="ARBA00023274"/>
    </source>
</evidence>
<proteinExistence type="inferred from homology"/>
<evidence type="ECO:0000259" key="16">
    <source>
        <dbReference type="Pfam" id="PF00945"/>
    </source>
</evidence>
<evidence type="ECO:0000256" key="8">
    <source>
        <dbReference type="ARBA" id="ARBA00022884"/>
    </source>
</evidence>
<evidence type="ECO:0000256" key="2">
    <source>
        <dbReference type="ARBA" id="ARBA00004328"/>
    </source>
</evidence>
<sequence length="422" mass="47537">MSNQVRDVAHKDEVGVTTPSDADIPEYPKDYFAKGEKPVLTVGTKDNLAALRGYVYSGLLDGTALIQHINSYLYLALKDRRERNEKKWKSFDITIAEANTDIGIFCMVTVKEDPSQGADGKLHPDVIMDDDKWLPAYILGLYRVGRATIPEYRALLMKNLMQQCMSMSPRAKALARDTDIFYDIWAADANFCRIVACVDMFYNRFKKSIHSNIRFGTIASRFKDCAALATMSHLIKISGLTDIDVCLWIMLNDIRKEFKQMMMPGNEIDNPESYMPYLADFGISTKSPYSTVRNPCFHFWGQLTALMLRASRSKNARVPQDIPISDITIAAWLFAYAVGRTADLKIQFVRSGAPDPPNLKVQVEGPEPPASKDPIEWLAWYVDHGKIPTVDMKKFGRSIVASLTELRAGTVGKYAKSYFDSC</sequence>
<dbReference type="GO" id="GO:0019013">
    <property type="term" value="C:viral nucleocapsid"/>
    <property type="evidence" value="ECO:0007669"/>
    <property type="project" value="UniProtKB-KW"/>
</dbReference>
<accession>A0A249Y6Y9</accession>
<dbReference type="GO" id="GO:0019029">
    <property type="term" value="C:helical viral capsid"/>
    <property type="evidence" value="ECO:0007669"/>
    <property type="project" value="UniProtKB-KW"/>
</dbReference>
<keyword evidence="10" id="KW-1035">Host cytoplasm</keyword>
<evidence type="ECO:0000256" key="5">
    <source>
        <dbReference type="ARBA" id="ARBA00022497"/>
    </source>
</evidence>
<evidence type="ECO:0000256" key="3">
    <source>
        <dbReference type="ARBA" id="ARBA00009733"/>
    </source>
</evidence>
<comment type="similarity">
    <text evidence="3">Belongs to the vesiculovirus nucleocapsid protein family.</text>
</comment>
<keyword evidence="6" id="KW-0167">Capsid protein</keyword>
<keyword evidence="11" id="KW-0687">Ribonucleoprotein</keyword>
<protein>
    <recommendedName>
        <fullName evidence="4">Nucleoprotein</fullName>
    </recommendedName>
    <alternativeName>
        <fullName evidence="12">Nucleocapsid protein</fullName>
    </alternativeName>
</protein>
<dbReference type="Pfam" id="PF00945">
    <property type="entry name" value="Rhabdo_ncap"/>
    <property type="match status" value="1"/>
</dbReference>
<name>A0A249Y6Y9_9RHAB</name>
<dbReference type="GO" id="GO:0003723">
    <property type="term" value="F:RNA binding"/>
    <property type="evidence" value="ECO:0007669"/>
    <property type="project" value="UniProtKB-KW"/>
</dbReference>
<dbReference type="InterPro" id="IPR023330">
    <property type="entry name" value="Rhabdovirus_ncapsid_N"/>
</dbReference>
<comment type="subcellular location">
    <subcellularLocation>
        <location evidence="1">Host cytoplasm</location>
    </subcellularLocation>
    <subcellularLocation>
        <location evidence="2">Virion</location>
    </subcellularLocation>
</comment>
<keyword evidence="18" id="KW-1185">Reference proteome</keyword>
<dbReference type="Gene3D" id="1.10.3610.10">
    <property type="entry name" value="Nucleoprotein"/>
    <property type="match status" value="1"/>
</dbReference>
<evidence type="ECO:0000256" key="15">
    <source>
        <dbReference type="SAM" id="MobiDB-lite"/>
    </source>
</evidence>
<dbReference type="InterPro" id="IPR023331">
    <property type="entry name" value="Rhabdovirus_ncapsid_C"/>
</dbReference>
<feature type="domain" description="Rhabdovirus nucleocapsid" evidence="16">
    <location>
        <begin position="10"/>
        <end position="401"/>
    </location>
</feature>
<comment type="subunit">
    <text evidence="14">Homomultimerizes to form the nucleocapsid. Binds to viral genomic RNA; this interaction contributes to the virion assembly. N in the nucleocapsid interacts (via C-terminus) with the P protein (via C-terminus); this interaction allows to package the L polymerase in the virion and positions the polymerase on the template, since P acts as a bridge between N and L. N(0) interacts with the P protein; this interaction prevents the uncontrolled aggregation of N(0). Interacts with the matrix protein (inner layer); this interaction contributes to the virion assembly. Interacts with the L polymerase.</text>
</comment>
<evidence type="ECO:0000256" key="10">
    <source>
        <dbReference type="ARBA" id="ARBA00023200"/>
    </source>
</evidence>
<evidence type="ECO:0000256" key="1">
    <source>
        <dbReference type="ARBA" id="ARBA00004192"/>
    </source>
</evidence>
<dbReference type="SUPFAM" id="SSF140809">
    <property type="entry name" value="Rhabdovirus nucleoprotein-like"/>
    <property type="match status" value="1"/>
</dbReference>